<evidence type="ECO:0000256" key="6">
    <source>
        <dbReference type="ARBA" id="ARBA00023002"/>
    </source>
</evidence>
<keyword evidence="4" id="KW-0285">Flavoprotein</keyword>
<evidence type="ECO:0000313" key="9">
    <source>
        <dbReference type="EMBL" id="TCT07294.1"/>
    </source>
</evidence>
<dbReference type="GO" id="GO:0006744">
    <property type="term" value="P:ubiquinone biosynthetic process"/>
    <property type="evidence" value="ECO:0007669"/>
    <property type="project" value="UniProtKB-UniPathway"/>
</dbReference>
<evidence type="ECO:0000313" key="10">
    <source>
        <dbReference type="Proteomes" id="UP000295525"/>
    </source>
</evidence>
<comment type="similarity">
    <text evidence="3">Belongs to the UbiH/COQ6 family.</text>
</comment>
<dbReference type="PANTHER" id="PTHR43876">
    <property type="entry name" value="UBIQUINONE BIOSYNTHESIS MONOOXYGENASE COQ6, MITOCHONDRIAL"/>
    <property type="match status" value="1"/>
</dbReference>
<dbReference type="OrthoDB" id="9769565at2"/>
<dbReference type="PROSITE" id="PS51257">
    <property type="entry name" value="PROKAR_LIPOPROTEIN"/>
    <property type="match status" value="1"/>
</dbReference>
<dbReference type="InterPro" id="IPR002938">
    <property type="entry name" value="FAD-bd"/>
</dbReference>
<dbReference type="GO" id="GO:0004497">
    <property type="term" value="F:monooxygenase activity"/>
    <property type="evidence" value="ECO:0007669"/>
    <property type="project" value="UniProtKB-KW"/>
</dbReference>
<dbReference type="RefSeq" id="WP_132581953.1">
    <property type="nucleotide sequence ID" value="NZ_SMAJ01000006.1"/>
</dbReference>
<name>A0A4R3M292_9BURK</name>
<dbReference type="PANTHER" id="PTHR43876:SF7">
    <property type="entry name" value="UBIQUINONE BIOSYNTHESIS MONOOXYGENASE COQ6, MITOCHONDRIAL"/>
    <property type="match status" value="1"/>
</dbReference>
<evidence type="ECO:0000256" key="7">
    <source>
        <dbReference type="ARBA" id="ARBA00023033"/>
    </source>
</evidence>
<dbReference type="EMBL" id="SMAJ01000006">
    <property type="protein sequence ID" value="TCT07294.1"/>
    <property type="molecule type" value="Genomic_DNA"/>
</dbReference>
<evidence type="ECO:0000256" key="2">
    <source>
        <dbReference type="ARBA" id="ARBA00004749"/>
    </source>
</evidence>
<comment type="caution">
    <text evidence="9">The sequence shown here is derived from an EMBL/GenBank/DDBJ whole genome shotgun (WGS) entry which is preliminary data.</text>
</comment>
<sequence>MNKESVVVCGAGIVGLACALGLARGGFGVTLIGPRPASPPPEVDVYCPRVYAISAASQQFLADLGVWSMLDSTRLTPVEGMEVYGDANGCVTLQAWQAAQTTLAWIVESSELERVLQQAVQVYGIRWQSESFHERQAGVVVTESGQRFAADLLIGADGASSPVRHAAGISTRSRPYGDIGLVVHLTSDLPHQQTALQWFTADGVLALLPMPDTADGHQVSMVWSMPQALAKALQNLPEPQRNGDLQARLQAVTGGRLGHLQVRSPLFGFPLFLEQSTMIAPGVALVGDAAHRIHPLAGQGLNLGLADVQELLRVLGEKEAYRSVADYRVLQRYRRARAEPVLAMRVATDGLHRLFSAQSAPVAWARNVGMQCVDRLPFIKRFLIAGASGR</sequence>
<dbReference type="UniPathway" id="UPA00232"/>
<dbReference type="InterPro" id="IPR051205">
    <property type="entry name" value="UbiH/COQ6_monooxygenase"/>
</dbReference>
<reference evidence="9 10" key="1">
    <citation type="submission" date="2019-03" db="EMBL/GenBank/DDBJ databases">
        <title>Genomic Encyclopedia of Type Strains, Phase IV (KMG-IV): sequencing the most valuable type-strain genomes for metagenomic binning, comparative biology and taxonomic classification.</title>
        <authorList>
            <person name="Goeker M."/>
        </authorList>
    </citation>
    <scope>NUCLEOTIDE SEQUENCE [LARGE SCALE GENOMIC DNA]</scope>
    <source>
        <strain evidence="9 10">DSM 24591</strain>
    </source>
</reference>
<proteinExistence type="inferred from homology"/>
<organism evidence="9 10">
    <name type="scientific">Paralcaligenes ureilyticus</name>
    <dbReference type="NCBI Taxonomy" id="627131"/>
    <lineage>
        <taxon>Bacteria</taxon>
        <taxon>Pseudomonadati</taxon>
        <taxon>Pseudomonadota</taxon>
        <taxon>Betaproteobacteria</taxon>
        <taxon>Burkholderiales</taxon>
        <taxon>Alcaligenaceae</taxon>
        <taxon>Paralcaligenes</taxon>
    </lineage>
</organism>
<evidence type="ECO:0000259" key="8">
    <source>
        <dbReference type="Pfam" id="PF01494"/>
    </source>
</evidence>
<dbReference type="AlphaFoldDB" id="A0A4R3M292"/>
<accession>A0A4R3M292</accession>
<evidence type="ECO:0000256" key="5">
    <source>
        <dbReference type="ARBA" id="ARBA00022827"/>
    </source>
</evidence>
<dbReference type="InterPro" id="IPR018168">
    <property type="entry name" value="Ubi_Hdrlase_CS"/>
</dbReference>
<comment type="cofactor">
    <cofactor evidence="1">
        <name>FAD</name>
        <dbReference type="ChEBI" id="CHEBI:57692"/>
    </cofactor>
</comment>
<keyword evidence="7" id="KW-0503">Monooxygenase</keyword>
<dbReference type="NCBIfam" id="TIGR01988">
    <property type="entry name" value="Ubi-OHases"/>
    <property type="match status" value="1"/>
</dbReference>
<dbReference type="InterPro" id="IPR010971">
    <property type="entry name" value="UbiH/COQ6"/>
</dbReference>
<keyword evidence="6" id="KW-0560">Oxidoreductase</keyword>
<dbReference type="SUPFAM" id="SSF51905">
    <property type="entry name" value="FAD/NAD(P)-binding domain"/>
    <property type="match status" value="1"/>
</dbReference>
<evidence type="ECO:0000256" key="1">
    <source>
        <dbReference type="ARBA" id="ARBA00001974"/>
    </source>
</evidence>
<dbReference type="Pfam" id="PF01494">
    <property type="entry name" value="FAD_binding_3"/>
    <property type="match status" value="1"/>
</dbReference>
<keyword evidence="10" id="KW-1185">Reference proteome</keyword>
<comment type="pathway">
    <text evidence="2">Cofactor biosynthesis; ubiquinone biosynthesis.</text>
</comment>
<keyword evidence="5" id="KW-0274">FAD</keyword>
<dbReference type="InterPro" id="IPR036188">
    <property type="entry name" value="FAD/NAD-bd_sf"/>
</dbReference>
<dbReference type="PRINTS" id="PR00420">
    <property type="entry name" value="RNGMNOXGNASE"/>
</dbReference>
<gene>
    <name evidence="9" type="ORF">EDC26_10618</name>
</gene>
<dbReference type="GO" id="GO:0016705">
    <property type="term" value="F:oxidoreductase activity, acting on paired donors, with incorporation or reduction of molecular oxygen"/>
    <property type="evidence" value="ECO:0007669"/>
    <property type="project" value="InterPro"/>
</dbReference>
<dbReference type="Gene3D" id="3.50.50.60">
    <property type="entry name" value="FAD/NAD(P)-binding domain"/>
    <property type="match status" value="2"/>
</dbReference>
<evidence type="ECO:0000256" key="4">
    <source>
        <dbReference type="ARBA" id="ARBA00022630"/>
    </source>
</evidence>
<dbReference type="GO" id="GO:0071949">
    <property type="term" value="F:FAD binding"/>
    <property type="evidence" value="ECO:0007669"/>
    <property type="project" value="InterPro"/>
</dbReference>
<protein>
    <submittedName>
        <fullName evidence="9">2-octaprenyl-3-methyl-6-methoxy-1,4-benzoquinol hydroxylase</fullName>
    </submittedName>
</protein>
<evidence type="ECO:0000256" key="3">
    <source>
        <dbReference type="ARBA" id="ARBA00005349"/>
    </source>
</evidence>
<feature type="domain" description="FAD-binding" evidence="8">
    <location>
        <begin position="5"/>
        <end position="339"/>
    </location>
</feature>
<dbReference type="Proteomes" id="UP000295525">
    <property type="component" value="Unassembled WGS sequence"/>
</dbReference>
<dbReference type="PROSITE" id="PS01304">
    <property type="entry name" value="UBIH"/>
    <property type="match status" value="1"/>
</dbReference>